<comment type="caution">
    <text evidence="2">The sequence shown here is derived from an EMBL/GenBank/DDBJ whole genome shotgun (WGS) entry which is preliminary data.</text>
</comment>
<keyword evidence="3" id="KW-1185">Reference proteome</keyword>
<feature type="transmembrane region" description="Helical" evidence="1">
    <location>
        <begin position="12"/>
        <end position="36"/>
    </location>
</feature>
<name>A0A2V3IQG3_9FLOR</name>
<proteinExistence type="predicted"/>
<organism evidence="2 3">
    <name type="scientific">Gracilariopsis chorda</name>
    <dbReference type="NCBI Taxonomy" id="448386"/>
    <lineage>
        <taxon>Eukaryota</taxon>
        <taxon>Rhodophyta</taxon>
        <taxon>Florideophyceae</taxon>
        <taxon>Rhodymeniophycidae</taxon>
        <taxon>Gracilariales</taxon>
        <taxon>Gracilariaceae</taxon>
        <taxon>Gracilariopsis</taxon>
    </lineage>
</organism>
<keyword evidence="1" id="KW-1133">Transmembrane helix</keyword>
<dbReference type="OrthoDB" id="10956at2759"/>
<evidence type="ECO:0000256" key="1">
    <source>
        <dbReference type="SAM" id="Phobius"/>
    </source>
</evidence>
<dbReference type="EMBL" id="NBIV01000094">
    <property type="protein sequence ID" value="PXF44345.1"/>
    <property type="molecule type" value="Genomic_DNA"/>
</dbReference>
<keyword evidence="1" id="KW-0812">Transmembrane</keyword>
<evidence type="ECO:0000313" key="3">
    <source>
        <dbReference type="Proteomes" id="UP000247409"/>
    </source>
</evidence>
<gene>
    <name evidence="2" type="ORF">BWQ96_05909</name>
</gene>
<accession>A0A2V3IQG3</accession>
<dbReference type="Proteomes" id="UP000247409">
    <property type="component" value="Unassembled WGS sequence"/>
</dbReference>
<evidence type="ECO:0000313" key="2">
    <source>
        <dbReference type="EMBL" id="PXF44345.1"/>
    </source>
</evidence>
<reference evidence="2 3" key="1">
    <citation type="journal article" date="2018" name="Mol. Biol. Evol.">
        <title>Analysis of the draft genome of the red seaweed Gracilariopsis chorda provides insights into genome size evolution in Rhodophyta.</title>
        <authorList>
            <person name="Lee J."/>
            <person name="Yang E.C."/>
            <person name="Graf L."/>
            <person name="Yang J.H."/>
            <person name="Qiu H."/>
            <person name="Zel Zion U."/>
            <person name="Chan C.X."/>
            <person name="Stephens T.G."/>
            <person name="Weber A.P.M."/>
            <person name="Boo G.H."/>
            <person name="Boo S.M."/>
            <person name="Kim K.M."/>
            <person name="Shin Y."/>
            <person name="Jung M."/>
            <person name="Lee S.J."/>
            <person name="Yim H.S."/>
            <person name="Lee J.H."/>
            <person name="Bhattacharya D."/>
            <person name="Yoon H.S."/>
        </authorList>
    </citation>
    <scope>NUCLEOTIDE SEQUENCE [LARGE SCALE GENOMIC DNA]</scope>
    <source>
        <strain evidence="2 3">SKKU-2015</strain>
        <tissue evidence="2">Whole body</tissue>
    </source>
</reference>
<dbReference type="AlphaFoldDB" id="A0A2V3IQG3"/>
<feature type="transmembrane region" description="Helical" evidence="1">
    <location>
        <begin position="276"/>
        <end position="298"/>
    </location>
</feature>
<protein>
    <submittedName>
        <fullName evidence="2">Uncharacterized protein</fullName>
    </submittedName>
</protein>
<sequence>MFIPIRAQIVSLVVTLVFVATELCVLWVAKTITVLFETQKLCRKVTIGLYQHCLRRRVTAAVVLLSFLALETLTSTLTQTSFRDEKVQRDCLKLVPITQTSDPNVFHDQRSESILYRCLNFNRDIFEQRLGGVSLEPSDVTCEDQPYYSYNNSQRVRRSTSSATMTCKNISSLNLERETVVHEWCVFHEVERDTLYMSAQPFPESEAEEEGSFIVTKVHTDITPFVPKVVDRYLHFFVKDSETEELHLRGVMFTDLVETQCSFSSGKTEGVTVPDFILVTVAALWLLAILGAIFTKLLTRKKTLIYLSDPFFWANISLEKVTIPKKNIRVDENGDILRDEGEFTWQKSASSLGQPSV</sequence>
<keyword evidence="1" id="KW-0472">Membrane</keyword>